<reference evidence="1 2" key="1">
    <citation type="submission" date="2019-05" db="EMBL/GenBank/DDBJ databases">
        <title>Emergence of the Ug99 lineage of the wheat stem rust pathogen through somatic hybridization.</title>
        <authorList>
            <person name="Li F."/>
            <person name="Upadhyaya N.M."/>
            <person name="Sperschneider J."/>
            <person name="Matny O."/>
            <person name="Nguyen-Phuc H."/>
            <person name="Mago R."/>
            <person name="Raley C."/>
            <person name="Miller M.E."/>
            <person name="Silverstein K.A.T."/>
            <person name="Henningsen E."/>
            <person name="Hirsch C.D."/>
            <person name="Visser B."/>
            <person name="Pretorius Z.A."/>
            <person name="Steffenson B.J."/>
            <person name="Schwessinger B."/>
            <person name="Dodds P.N."/>
            <person name="Figueroa M."/>
        </authorList>
    </citation>
    <scope>NUCLEOTIDE SEQUENCE [LARGE SCALE GENOMIC DNA]</scope>
    <source>
        <strain evidence="1 2">Ug99</strain>
    </source>
</reference>
<comment type="caution">
    <text evidence="1">The sequence shown here is derived from an EMBL/GenBank/DDBJ whole genome shotgun (WGS) entry which is preliminary data.</text>
</comment>
<proteinExistence type="predicted"/>
<dbReference type="Proteomes" id="UP000325313">
    <property type="component" value="Unassembled WGS sequence"/>
</dbReference>
<dbReference type="EMBL" id="VDEP01000438">
    <property type="protein sequence ID" value="KAA1083410.1"/>
    <property type="molecule type" value="Genomic_DNA"/>
</dbReference>
<evidence type="ECO:0000313" key="2">
    <source>
        <dbReference type="Proteomes" id="UP000325313"/>
    </source>
</evidence>
<organism evidence="1 2">
    <name type="scientific">Puccinia graminis f. sp. tritici</name>
    <dbReference type="NCBI Taxonomy" id="56615"/>
    <lineage>
        <taxon>Eukaryota</taxon>
        <taxon>Fungi</taxon>
        <taxon>Dikarya</taxon>
        <taxon>Basidiomycota</taxon>
        <taxon>Pucciniomycotina</taxon>
        <taxon>Pucciniomycetes</taxon>
        <taxon>Pucciniales</taxon>
        <taxon>Pucciniaceae</taxon>
        <taxon>Puccinia</taxon>
    </lineage>
</organism>
<gene>
    <name evidence="1" type="ORF">PGTUg99_032530</name>
</gene>
<sequence length="82" mass="9061">MSVKQARYKNGAELEALMATLASALFGPEDSPVGSEDNSPVTSKDDVAVFHSTEYDNRCAWARLYEARDDRAYIRTMGVDQA</sequence>
<evidence type="ECO:0000313" key="1">
    <source>
        <dbReference type="EMBL" id="KAA1083410.1"/>
    </source>
</evidence>
<protein>
    <submittedName>
        <fullName evidence="1">Uncharacterized protein</fullName>
    </submittedName>
</protein>
<accession>A0A5B0N5K3</accession>
<dbReference type="AlphaFoldDB" id="A0A5B0N5K3"/>
<name>A0A5B0N5K3_PUCGR</name>